<sequence>MQHVLFVLRKSRNSFSQGATGSFFFRNFTHRCEKSQKSTPIGHSGHMTCGSPGQYKERSPPNWLSFHKLSSREAASLSSCIGERRNLISPAQPFSSHPKRGTQGSSFRLDFSRKPSRPSSSTNS</sequence>
<dbReference type="AlphaFoldDB" id="A0A9N7VJZ0"/>
<feature type="region of interest" description="Disordered" evidence="1">
    <location>
        <begin position="35"/>
        <end position="61"/>
    </location>
</feature>
<dbReference type="Proteomes" id="UP001153269">
    <property type="component" value="Unassembled WGS sequence"/>
</dbReference>
<organism evidence="2 3">
    <name type="scientific">Pleuronectes platessa</name>
    <name type="common">European plaice</name>
    <dbReference type="NCBI Taxonomy" id="8262"/>
    <lineage>
        <taxon>Eukaryota</taxon>
        <taxon>Metazoa</taxon>
        <taxon>Chordata</taxon>
        <taxon>Craniata</taxon>
        <taxon>Vertebrata</taxon>
        <taxon>Euteleostomi</taxon>
        <taxon>Actinopterygii</taxon>
        <taxon>Neopterygii</taxon>
        <taxon>Teleostei</taxon>
        <taxon>Neoteleostei</taxon>
        <taxon>Acanthomorphata</taxon>
        <taxon>Carangaria</taxon>
        <taxon>Pleuronectiformes</taxon>
        <taxon>Pleuronectoidei</taxon>
        <taxon>Pleuronectidae</taxon>
        <taxon>Pleuronectes</taxon>
    </lineage>
</organism>
<evidence type="ECO:0000313" key="3">
    <source>
        <dbReference type="Proteomes" id="UP001153269"/>
    </source>
</evidence>
<comment type="caution">
    <text evidence="2">The sequence shown here is derived from an EMBL/GenBank/DDBJ whole genome shotgun (WGS) entry which is preliminary data.</text>
</comment>
<dbReference type="EMBL" id="CADEAL010004076">
    <property type="protein sequence ID" value="CAB1451100.1"/>
    <property type="molecule type" value="Genomic_DNA"/>
</dbReference>
<keyword evidence="3" id="KW-1185">Reference proteome</keyword>
<protein>
    <submittedName>
        <fullName evidence="2">Uncharacterized protein</fullName>
    </submittedName>
</protein>
<evidence type="ECO:0000313" key="2">
    <source>
        <dbReference type="EMBL" id="CAB1451100.1"/>
    </source>
</evidence>
<reference evidence="2" key="1">
    <citation type="submission" date="2020-03" db="EMBL/GenBank/DDBJ databases">
        <authorList>
            <person name="Weist P."/>
        </authorList>
    </citation>
    <scope>NUCLEOTIDE SEQUENCE</scope>
</reference>
<feature type="region of interest" description="Disordered" evidence="1">
    <location>
        <begin position="88"/>
        <end position="124"/>
    </location>
</feature>
<evidence type="ECO:0000256" key="1">
    <source>
        <dbReference type="SAM" id="MobiDB-lite"/>
    </source>
</evidence>
<accession>A0A9N7VJZ0</accession>
<gene>
    <name evidence="2" type="ORF">PLEPLA_LOCUS38793</name>
</gene>
<name>A0A9N7VJZ0_PLEPL</name>
<proteinExistence type="predicted"/>